<accession>A0A830HKY9</accession>
<dbReference type="InterPro" id="IPR009737">
    <property type="entry name" value="Aim32/Apd1-like"/>
</dbReference>
<dbReference type="PANTHER" id="PTHR31902">
    <property type="entry name" value="ACTIN PATCHES DISTAL PROTEIN 1"/>
    <property type="match status" value="1"/>
</dbReference>
<keyword evidence="3" id="KW-1185">Reference proteome</keyword>
<dbReference type="Gene3D" id="3.40.30.10">
    <property type="entry name" value="Glutaredoxin"/>
    <property type="match status" value="1"/>
</dbReference>
<comment type="caution">
    <text evidence="2">The sequence shown here is derived from an EMBL/GenBank/DDBJ whole genome shotgun (WGS) entry which is preliminary data.</text>
</comment>
<feature type="transmembrane region" description="Helical" evidence="1">
    <location>
        <begin position="83"/>
        <end position="104"/>
    </location>
</feature>
<gene>
    <name evidence="2" type="ORF">PPROV_000523500</name>
</gene>
<dbReference type="SUPFAM" id="SSF52833">
    <property type="entry name" value="Thioredoxin-like"/>
    <property type="match status" value="1"/>
</dbReference>
<dbReference type="Proteomes" id="UP000660262">
    <property type="component" value="Unassembled WGS sequence"/>
</dbReference>
<dbReference type="EMBL" id="BNJQ01000013">
    <property type="protein sequence ID" value="GHP06490.1"/>
    <property type="molecule type" value="Genomic_DNA"/>
</dbReference>
<dbReference type="CDD" id="cd03062">
    <property type="entry name" value="TRX_Fd_Sucrase"/>
    <property type="match status" value="1"/>
</dbReference>
<dbReference type="InterPro" id="IPR036249">
    <property type="entry name" value="Thioredoxin-like_sf"/>
</dbReference>
<proteinExistence type="predicted"/>
<protein>
    <submittedName>
        <fullName evidence="2">Uncharacterized protein</fullName>
    </submittedName>
</protein>
<dbReference type="PANTHER" id="PTHR31902:SF14">
    <property type="entry name" value="ACTIN PATCHES DISTAL PROTEIN 1"/>
    <property type="match status" value="1"/>
</dbReference>
<dbReference type="OrthoDB" id="10253744at2759"/>
<name>A0A830HKY9_9CHLO</name>
<keyword evidence="1" id="KW-1133">Transmembrane helix</keyword>
<organism evidence="2 3">
    <name type="scientific">Pycnococcus provasolii</name>
    <dbReference type="NCBI Taxonomy" id="41880"/>
    <lineage>
        <taxon>Eukaryota</taxon>
        <taxon>Viridiplantae</taxon>
        <taxon>Chlorophyta</taxon>
        <taxon>Pseudoscourfieldiophyceae</taxon>
        <taxon>Pseudoscourfieldiales</taxon>
        <taxon>Pycnococcaceae</taxon>
        <taxon>Pycnococcus</taxon>
    </lineage>
</organism>
<dbReference type="Pfam" id="PF06999">
    <property type="entry name" value="Suc_Fer-like"/>
    <property type="match status" value="1"/>
</dbReference>
<evidence type="ECO:0000313" key="3">
    <source>
        <dbReference type="Proteomes" id="UP000660262"/>
    </source>
</evidence>
<evidence type="ECO:0000256" key="1">
    <source>
        <dbReference type="SAM" id="Phobius"/>
    </source>
</evidence>
<reference evidence="2" key="1">
    <citation type="submission" date="2020-10" db="EMBL/GenBank/DDBJ databases">
        <title>Unveiling of a novel bifunctional photoreceptor, Dualchrome1, isolated from a cosmopolitan green alga.</title>
        <authorList>
            <person name="Suzuki S."/>
            <person name="Kawachi M."/>
        </authorList>
    </citation>
    <scope>NUCLEOTIDE SEQUENCE</scope>
    <source>
        <strain evidence="2">NIES 2893</strain>
    </source>
</reference>
<keyword evidence="1" id="KW-0812">Transmembrane</keyword>
<sequence>MAAADSSDCSSCASPCFGTVKAHGTHVVVCGGVDVALLSDSHVEKNDTSFVGLLSSALKTCGAKDVKLTLCDRETGPLKPSVVSLRTMAALCTLLAGMAFVFAADLIPNVYARLAVALATGVGPALQLTRQAEQVAATENYEKTDEATECLVFGRHGRRATFRVRRSQVNDFARALSERDASVDVPIALPPFKPLDSHVPSKVILICTHKARDARCGRAGPSLVAACRDAAKEVKADVAVYGSSHIGGHKFAGVAIAYPAGDWYGLVTQRNGEELVRCVVSGERYSSKFRGNGFTGEGIEEKKKVAADDF</sequence>
<dbReference type="AlphaFoldDB" id="A0A830HKY9"/>
<evidence type="ECO:0000313" key="2">
    <source>
        <dbReference type="EMBL" id="GHP06490.1"/>
    </source>
</evidence>
<keyword evidence="1" id="KW-0472">Membrane</keyword>